<keyword evidence="3" id="KW-1185">Reference proteome</keyword>
<dbReference type="EMBL" id="CP059833">
    <property type="protein sequence ID" value="QMV86340.1"/>
    <property type="molecule type" value="Genomic_DNA"/>
</dbReference>
<dbReference type="GO" id="GO:0003677">
    <property type="term" value="F:DNA binding"/>
    <property type="evidence" value="ECO:0007669"/>
    <property type="project" value="InterPro"/>
</dbReference>
<dbReference type="Proteomes" id="UP000515570">
    <property type="component" value="Chromosome"/>
</dbReference>
<organism evidence="2 3">
    <name type="scientific">Corynebacterium hindlerae</name>
    <dbReference type="NCBI Taxonomy" id="699041"/>
    <lineage>
        <taxon>Bacteria</taxon>
        <taxon>Bacillati</taxon>
        <taxon>Actinomycetota</taxon>
        <taxon>Actinomycetes</taxon>
        <taxon>Mycobacteriales</taxon>
        <taxon>Corynebacteriaceae</taxon>
        <taxon>Corynebacterium</taxon>
    </lineage>
</organism>
<dbReference type="SUPFAM" id="SSF47413">
    <property type="entry name" value="lambda repressor-like DNA-binding domains"/>
    <property type="match status" value="1"/>
</dbReference>
<dbReference type="PROSITE" id="PS50943">
    <property type="entry name" value="HTH_CROC1"/>
    <property type="match status" value="1"/>
</dbReference>
<gene>
    <name evidence="2" type="ORF">HW450_06495</name>
</gene>
<accession>A0A7G5FI99</accession>
<evidence type="ECO:0000313" key="2">
    <source>
        <dbReference type="EMBL" id="QMV86340.1"/>
    </source>
</evidence>
<dbReference type="Pfam" id="PF13560">
    <property type="entry name" value="HTH_31"/>
    <property type="match status" value="1"/>
</dbReference>
<dbReference type="Gene3D" id="1.10.260.40">
    <property type="entry name" value="lambda repressor-like DNA-binding domains"/>
    <property type="match status" value="1"/>
</dbReference>
<sequence length="143" mass="15619">MDNEAQLKQQMRRAGALIRDARKATRMSQQQLADIVGVSRSWIGRVEAGVIVEGGVSRPVVIAPDALSKIALSAGADVGEVLNEAFRDSNIVAKYVRPTKLDVSDLSAQEVRLVVNLIQSIREQFHEQDTSNAPTVRKPNIDS</sequence>
<dbReference type="InterPro" id="IPR010982">
    <property type="entry name" value="Lambda_DNA-bd_dom_sf"/>
</dbReference>
<proteinExistence type="predicted"/>
<name>A0A7G5FI99_9CORY</name>
<evidence type="ECO:0000259" key="1">
    <source>
        <dbReference type="PROSITE" id="PS50943"/>
    </source>
</evidence>
<protein>
    <submittedName>
        <fullName evidence="2">Helix-turn-helix domain-containing protein</fullName>
    </submittedName>
</protein>
<reference evidence="2 3" key="1">
    <citation type="submission" date="2020-07" db="EMBL/GenBank/DDBJ databases">
        <title>non toxigenic Corynebacterium sp. nov from a clinical source.</title>
        <authorList>
            <person name="Bernier A.-M."/>
            <person name="Bernard K."/>
        </authorList>
    </citation>
    <scope>NUCLEOTIDE SEQUENCE [LARGE SCALE GENOMIC DNA]</scope>
    <source>
        <strain evidence="3">NML 93-0612</strain>
    </source>
</reference>
<dbReference type="SMART" id="SM00530">
    <property type="entry name" value="HTH_XRE"/>
    <property type="match status" value="1"/>
</dbReference>
<evidence type="ECO:0000313" key="3">
    <source>
        <dbReference type="Proteomes" id="UP000515570"/>
    </source>
</evidence>
<feature type="domain" description="HTH cro/C1-type" evidence="1">
    <location>
        <begin position="18"/>
        <end position="49"/>
    </location>
</feature>
<dbReference type="RefSeq" id="WP_182387149.1">
    <property type="nucleotide sequence ID" value="NZ_CP059833.1"/>
</dbReference>
<dbReference type="InterPro" id="IPR001387">
    <property type="entry name" value="Cro/C1-type_HTH"/>
</dbReference>
<dbReference type="AlphaFoldDB" id="A0A7G5FI99"/>
<dbReference type="CDD" id="cd00093">
    <property type="entry name" value="HTH_XRE"/>
    <property type="match status" value="1"/>
</dbReference>